<organism evidence="1 2">
    <name type="scientific">Parashewanella curva</name>
    <dbReference type="NCBI Taxonomy" id="2338552"/>
    <lineage>
        <taxon>Bacteria</taxon>
        <taxon>Pseudomonadati</taxon>
        <taxon>Pseudomonadota</taxon>
        <taxon>Gammaproteobacteria</taxon>
        <taxon>Alteromonadales</taxon>
        <taxon>Shewanellaceae</taxon>
        <taxon>Parashewanella</taxon>
    </lineage>
</organism>
<comment type="caution">
    <text evidence="1">The sequence shown here is derived from an EMBL/GenBank/DDBJ whole genome shotgun (WGS) entry which is preliminary data.</text>
</comment>
<evidence type="ECO:0000313" key="1">
    <source>
        <dbReference type="EMBL" id="RLV59193.1"/>
    </source>
</evidence>
<accession>A0A3L8PX49</accession>
<gene>
    <name evidence="1" type="ORF">D5018_13325</name>
</gene>
<dbReference type="AlphaFoldDB" id="A0A3L8PX49"/>
<dbReference type="EMBL" id="QZEI01000041">
    <property type="protein sequence ID" value="RLV59193.1"/>
    <property type="molecule type" value="Genomic_DNA"/>
</dbReference>
<proteinExistence type="predicted"/>
<dbReference type="Proteomes" id="UP000281474">
    <property type="component" value="Unassembled WGS sequence"/>
</dbReference>
<evidence type="ECO:0000313" key="2">
    <source>
        <dbReference type="Proteomes" id="UP000281474"/>
    </source>
</evidence>
<sequence length="530" mass="61413">MSISETQGRSSPSLCHQQSANHGCLNYAQKAEAGDIPNAAEIAGNHYSCIPCAPDRVAETFDVRVTGFKKLFWLILGKPTHFRISVNCSAILKLDSFVYKRHPEDGVPWNMTLLRYGKQESLDLKLTRNQNFRYFLSPAKKPSFLLRLFHGLNEEALFAEAIEKRLDSGMRARLYLTYVLHYAHEYDWNKSYQTYGGGGDRFNGFDFPKLFVNHYHQLAEILGVSDQQIATFQQQFGDSEWQTVSFILDEFFKYHLVSHQDFFHALCRIEGMEFEPEFHRIARRYNVSLPNHWEKIPDLPFALRPVIPNFVQIEPYGHTLEYIILPHLVSLAVSLGVSSTELLKVQQQAFDNVTLDEPKLDRTLYLLLEHIQNKDTLDWLQLFTHLDAIPELRGTEKLQEMKDYFKVTELVTQNGNITCNGVTEINGNERVNLKQMICVQVSNEEPINLLTELAFNFWEIADHFSIDTEFAITGHEFVDYPEQKMVWLFEQIIAKNETMTWQEFLSQLASIPELETYQELQSGAVYLNQQ</sequence>
<protein>
    <submittedName>
        <fullName evidence="1">Uncharacterized protein</fullName>
    </submittedName>
</protein>
<dbReference type="RefSeq" id="WP_121839492.1">
    <property type="nucleotide sequence ID" value="NZ_ML014790.1"/>
</dbReference>
<name>A0A3L8PX49_9GAMM</name>
<reference evidence="1 2" key="1">
    <citation type="submission" date="2018-09" db="EMBL/GenBank/DDBJ databases">
        <title>Phylogeny of the Shewanellaceae, and recommendation for two new genera, Pseudoshewanella and Parashewanella.</title>
        <authorList>
            <person name="Wang G."/>
        </authorList>
    </citation>
    <scope>NUCLEOTIDE SEQUENCE [LARGE SCALE GENOMIC DNA]</scope>
    <source>
        <strain evidence="1 2">C51</strain>
    </source>
</reference>
<keyword evidence="2" id="KW-1185">Reference proteome</keyword>